<feature type="domain" description="PPM-type phosphatase" evidence="13">
    <location>
        <begin position="133"/>
        <end position="384"/>
    </location>
</feature>
<dbReference type="InterPro" id="IPR000222">
    <property type="entry name" value="PP2C_BS"/>
</dbReference>
<sequence length="388" mass="43121">MVDQVDCLWFLISLLVIFIKFLRKGITNMALCSTNSPHHPSWKMITESSPSASSASSSSMVTTKLPELASKSCKVNLMTDEESVSLENKKKKMMIRKRPSKIVIPKSFVSLEFGEAEKEKDLGEKEVEVEENEYCLASKKGKRHVMEDGYGVITNIHGDSKQAFFGVFDGHGGRAAVDFVSEKLGKNIINSLSALLETEEEEQDSLELAIKEGYLTTDREFLSKGVSSGACVATVMFKNGELHVANAGDCRVVMSKNGVAYALTSDHRPSRDDEKIRIENSGGYVNCRNGVWRVQDSLAVSRAIGDENMKKWVISEPETCKLKLTSECEFLIMASDGLWDKVSNQEALDIVMKKKNSVRSCKELVELSTKRGGRDDITVMVVDLQKFM</sequence>
<evidence type="ECO:0000256" key="8">
    <source>
        <dbReference type="ARBA" id="ARBA00022912"/>
    </source>
</evidence>
<dbReference type="SMART" id="SM00331">
    <property type="entry name" value="PP2C_SIG"/>
    <property type="match status" value="1"/>
</dbReference>
<keyword evidence="14" id="KW-1185">Reference proteome</keyword>
<organism evidence="14 15">
    <name type="scientific">Dioscorea cayennensis subsp. rotundata</name>
    <name type="common">White Guinea yam</name>
    <name type="synonym">Dioscorea rotundata</name>
    <dbReference type="NCBI Taxonomy" id="55577"/>
    <lineage>
        <taxon>Eukaryota</taxon>
        <taxon>Viridiplantae</taxon>
        <taxon>Streptophyta</taxon>
        <taxon>Embryophyta</taxon>
        <taxon>Tracheophyta</taxon>
        <taxon>Spermatophyta</taxon>
        <taxon>Magnoliopsida</taxon>
        <taxon>Liliopsida</taxon>
        <taxon>Dioscoreales</taxon>
        <taxon>Dioscoreaceae</taxon>
        <taxon>Dioscorea</taxon>
    </lineage>
</organism>
<dbReference type="GO" id="GO:0004722">
    <property type="term" value="F:protein serine/threonine phosphatase activity"/>
    <property type="evidence" value="ECO:0007669"/>
    <property type="project" value="UniProtKB-EC"/>
</dbReference>
<evidence type="ECO:0000256" key="10">
    <source>
        <dbReference type="ARBA" id="ARBA00047761"/>
    </source>
</evidence>
<reference evidence="15" key="1">
    <citation type="submission" date="2025-08" db="UniProtKB">
        <authorList>
            <consortium name="RefSeq"/>
        </authorList>
    </citation>
    <scope>IDENTIFICATION</scope>
</reference>
<evidence type="ECO:0000313" key="15">
    <source>
        <dbReference type="RefSeq" id="XP_039133851.1"/>
    </source>
</evidence>
<evidence type="ECO:0000256" key="2">
    <source>
        <dbReference type="ARBA" id="ARBA00001946"/>
    </source>
</evidence>
<evidence type="ECO:0000256" key="3">
    <source>
        <dbReference type="ARBA" id="ARBA00006702"/>
    </source>
</evidence>
<dbReference type="PROSITE" id="PS01032">
    <property type="entry name" value="PPM_1"/>
    <property type="match status" value="1"/>
</dbReference>
<dbReference type="InterPro" id="IPR015655">
    <property type="entry name" value="PP2C"/>
</dbReference>
<dbReference type="SMART" id="SM00332">
    <property type="entry name" value="PP2Cc"/>
    <property type="match status" value="1"/>
</dbReference>
<dbReference type="Proteomes" id="UP001515500">
    <property type="component" value="Chromosome 10"/>
</dbReference>
<evidence type="ECO:0000256" key="12">
    <source>
        <dbReference type="RuleBase" id="RU003465"/>
    </source>
</evidence>
<comment type="similarity">
    <text evidence="3 12">Belongs to the PP2C family.</text>
</comment>
<dbReference type="CDD" id="cd00143">
    <property type="entry name" value="PP2Cc"/>
    <property type="match status" value="1"/>
</dbReference>
<dbReference type="EC" id="3.1.3.16" evidence="4"/>
<evidence type="ECO:0000313" key="14">
    <source>
        <dbReference type="Proteomes" id="UP001515500"/>
    </source>
</evidence>
<accession>A0AB40C268</accession>
<dbReference type="GeneID" id="120270851"/>
<evidence type="ECO:0000256" key="6">
    <source>
        <dbReference type="ARBA" id="ARBA00022801"/>
    </source>
</evidence>
<dbReference type="PANTHER" id="PTHR47992">
    <property type="entry name" value="PROTEIN PHOSPHATASE"/>
    <property type="match status" value="1"/>
</dbReference>
<dbReference type="Gene3D" id="3.60.40.10">
    <property type="entry name" value="PPM-type phosphatase domain"/>
    <property type="match status" value="1"/>
</dbReference>
<dbReference type="InterPro" id="IPR001932">
    <property type="entry name" value="PPM-type_phosphatase-like_dom"/>
</dbReference>
<keyword evidence="9" id="KW-0464">Manganese</keyword>
<keyword evidence="5" id="KW-0479">Metal-binding</keyword>
<keyword evidence="8 12" id="KW-0904">Protein phosphatase</keyword>
<dbReference type="SUPFAM" id="SSF81606">
    <property type="entry name" value="PP2C-like"/>
    <property type="match status" value="1"/>
</dbReference>
<evidence type="ECO:0000256" key="5">
    <source>
        <dbReference type="ARBA" id="ARBA00022723"/>
    </source>
</evidence>
<dbReference type="AlphaFoldDB" id="A0AB40C268"/>
<protein>
    <recommendedName>
        <fullName evidence="4">protein-serine/threonine phosphatase</fullName>
        <ecNumber evidence="4">3.1.3.16</ecNumber>
    </recommendedName>
</protein>
<dbReference type="InterPro" id="IPR036457">
    <property type="entry name" value="PPM-type-like_dom_sf"/>
</dbReference>
<comment type="catalytic activity">
    <reaction evidence="11">
        <text>O-phospho-L-threonyl-[protein] + H2O = L-threonyl-[protein] + phosphate</text>
        <dbReference type="Rhea" id="RHEA:47004"/>
        <dbReference type="Rhea" id="RHEA-COMP:11060"/>
        <dbReference type="Rhea" id="RHEA-COMP:11605"/>
        <dbReference type="ChEBI" id="CHEBI:15377"/>
        <dbReference type="ChEBI" id="CHEBI:30013"/>
        <dbReference type="ChEBI" id="CHEBI:43474"/>
        <dbReference type="ChEBI" id="CHEBI:61977"/>
        <dbReference type="EC" id="3.1.3.16"/>
    </reaction>
</comment>
<gene>
    <name evidence="15" type="primary">LOC120270851</name>
</gene>
<dbReference type="PROSITE" id="PS51746">
    <property type="entry name" value="PPM_2"/>
    <property type="match status" value="1"/>
</dbReference>
<dbReference type="RefSeq" id="XP_039133851.1">
    <property type="nucleotide sequence ID" value="XM_039277917.1"/>
</dbReference>
<keyword evidence="7" id="KW-0460">Magnesium</keyword>
<comment type="catalytic activity">
    <reaction evidence="10">
        <text>O-phospho-L-seryl-[protein] + H2O = L-seryl-[protein] + phosphate</text>
        <dbReference type="Rhea" id="RHEA:20629"/>
        <dbReference type="Rhea" id="RHEA-COMP:9863"/>
        <dbReference type="Rhea" id="RHEA-COMP:11604"/>
        <dbReference type="ChEBI" id="CHEBI:15377"/>
        <dbReference type="ChEBI" id="CHEBI:29999"/>
        <dbReference type="ChEBI" id="CHEBI:43474"/>
        <dbReference type="ChEBI" id="CHEBI:83421"/>
        <dbReference type="EC" id="3.1.3.16"/>
    </reaction>
</comment>
<evidence type="ECO:0000256" key="11">
    <source>
        <dbReference type="ARBA" id="ARBA00048336"/>
    </source>
</evidence>
<evidence type="ECO:0000256" key="9">
    <source>
        <dbReference type="ARBA" id="ARBA00023211"/>
    </source>
</evidence>
<dbReference type="FunFam" id="3.60.40.10:FF:000079">
    <property type="entry name" value="Probable protein phosphatase 2C 74"/>
    <property type="match status" value="1"/>
</dbReference>
<comment type="cofactor">
    <cofactor evidence="1">
        <name>Mn(2+)</name>
        <dbReference type="ChEBI" id="CHEBI:29035"/>
    </cofactor>
</comment>
<keyword evidence="6 12" id="KW-0378">Hydrolase</keyword>
<comment type="cofactor">
    <cofactor evidence="2">
        <name>Mg(2+)</name>
        <dbReference type="ChEBI" id="CHEBI:18420"/>
    </cofactor>
</comment>
<evidence type="ECO:0000256" key="4">
    <source>
        <dbReference type="ARBA" id="ARBA00013081"/>
    </source>
</evidence>
<proteinExistence type="inferred from homology"/>
<evidence type="ECO:0000259" key="13">
    <source>
        <dbReference type="PROSITE" id="PS51746"/>
    </source>
</evidence>
<name>A0AB40C268_DIOCR</name>
<dbReference type="GO" id="GO:0046872">
    <property type="term" value="F:metal ion binding"/>
    <property type="evidence" value="ECO:0007669"/>
    <property type="project" value="UniProtKB-KW"/>
</dbReference>
<evidence type="ECO:0000256" key="7">
    <source>
        <dbReference type="ARBA" id="ARBA00022842"/>
    </source>
</evidence>
<dbReference type="Pfam" id="PF00481">
    <property type="entry name" value="PP2C"/>
    <property type="match status" value="1"/>
</dbReference>
<evidence type="ECO:0000256" key="1">
    <source>
        <dbReference type="ARBA" id="ARBA00001936"/>
    </source>
</evidence>